<dbReference type="EC" id="2.1.1.72" evidence="2"/>
<sequence>MTKSSTQNYKLESDINDFVKAKLTSLGLEKLKDFNEESAMSDYLKEALRGSAKTKNKTNFGKPDFHLEGYRIPIIIENKLGLKKLKAETKSGLKFDEKSIANYAVNGALYYAQNMISSEKYHEVVAIGVAGDDSENISIDVYYVFGASEKAYKKIDACNTFDFLENQATFEAFYKSAILSEEEKHKILISSQEELRIYAKKLNRLMHNHNITAAQRVLYVSGMLLSMQDIRDKDGNILGEGLIPDDLIGSKLEKSRDGKLITDQIEEFLKSRGISEQKYQLMLSSFSQISKDEQRDEPMENDKEVAKLLSKPSSTNKQVFTFIYENIFKSIDGFGGHIDMMGELYSEFLKYALGDGKELGIVLTPPYVTKLMAQILGINSSNRVMDLATGSAGFLISAMELMIDDAQKQFGKGTTKANELITQIKQNQLLGVELNAEMYTLAATNMILRGDGSSKIEKGSAFNRPDSLFTNFKADRILLNPPFSYDENGMPFIAYGLDKMEKGGLGAIIIQDSAGSGKAVSTNQKILKKHSLLASIKMPTDLFQPMAGVQTSIYIFEAHKPHDIDNIVKFIDFSNDGYKRTERSLSEIDHPVERYADMLKIYKAGKNAKVTPDLWNLADIYVEDFITLEGNDWNFTQHKKIDTKPTLADFKKTVADYLAWEVSKILVKGEDNNLGK</sequence>
<evidence type="ECO:0000256" key="7">
    <source>
        <dbReference type="ARBA" id="ARBA00047942"/>
    </source>
</evidence>
<evidence type="ECO:0000256" key="6">
    <source>
        <dbReference type="ARBA" id="ARBA00022747"/>
    </source>
</evidence>
<evidence type="ECO:0000256" key="2">
    <source>
        <dbReference type="ARBA" id="ARBA00011900"/>
    </source>
</evidence>
<comment type="catalytic activity">
    <reaction evidence="7">
        <text>a 2'-deoxyadenosine in DNA + S-adenosyl-L-methionine = an N(6)-methyl-2'-deoxyadenosine in DNA + S-adenosyl-L-homocysteine + H(+)</text>
        <dbReference type="Rhea" id="RHEA:15197"/>
        <dbReference type="Rhea" id="RHEA-COMP:12418"/>
        <dbReference type="Rhea" id="RHEA-COMP:12419"/>
        <dbReference type="ChEBI" id="CHEBI:15378"/>
        <dbReference type="ChEBI" id="CHEBI:57856"/>
        <dbReference type="ChEBI" id="CHEBI:59789"/>
        <dbReference type="ChEBI" id="CHEBI:90615"/>
        <dbReference type="ChEBI" id="CHEBI:90616"/>
        <dbReference type="EC" id="2.1.1.72"/>
    </reaction>
</comment>
<keyword evidence="10" id="KW-1185">Reference proteome</keyword>
<feature type="domain" description="DNA methylase adenine-specific" evidence="8">
    <location>
        <begin position="492"/>
        <end position="600"/>
    </location>
</feature>
<dbReference type="InterPro" id="IPR003356">
    <property type="entry name" value="DNA_methylase_A-5"/>
</dbReference>
<dbReference type="GO" id="GO:0032259">
    <property type="term" value="P:methylation"/>
    <property type="evidence" value="ECO:0007669"/>
    <property type="project" value="UniProtKB-KW"/>
</dbReference>
<dbReference type="SUPFAM" id="SSF53335">
    <property type="entry name" value="S-adenosyl-L-methionine-dependent methyltransferases"/>
    <property type="match status" value="1"/>
</dbReference>
<dbReference type="EMBL" id="MDJC01000003">
    <property type="protein sequence ID" value="OEY77844.1"/>
    <property type="molecule type" value="Genomic_DNA"/>
</dbReference>
<comment type="similarity">
    <text evidence="1">Belongs to the N(4)/N(6)-methyltransferase family.</text>
</comment>
<dbReference type="PRINTS" id="PR00507">
    <property type="entry name" value="N12N6MTFRASE"/>
</dbReference>
<dbReference type="CDD" id="cd02440">
    <property type="entry name" value="AdoMet_MTases"/>
    <property type="match status" value="1"/>
</dbReference>
<dbReference type="PANTHER" id="PTHR42933">
    <property type="entry name" value="SLR6095 PROTEIN"/>
    <property type="match status" value="1"/>
</dbReference>
<dbReference type="GO" id="GO:0008168">
    <property type="term" value="F:methyltransferase activity"/>
    <property type="evidence" value="ECO:0007669"/>
    <property type="project" value="UniProtKB-KW"/>
</dbReference>
<keyword evidence="6" id="KW-0680">Restriction system</keyword>
<evidence type="ECO:0000256" key="1">
    <source>
        <dbReference type="ARBA" id="ARBA00006594"/>
    </source>
</evidence>
<reference evidence="9 10" key="1">
    <citation type="submission" date="2016-08" db="EMBL/GenBank/DDBJ databases">
        <authorList>
            <person name="Eshaghi A."/>
            <person name="Soares D."/>
            <person name="Kus J."/>
            <person name="Richardson D."/>
            <person name="Li A."/>
            <person name="Patel S.N."/>
        </authorList>
    </citation>
    <scope>NUCLEOTIDE SEQUENCE [LARGE SCALE GENOMIC DNA]</scope>
    <source>
        <strain evidence="9 10">C860</strain>
    </source>
</reference>
<evidence type="ECO:0000313" key="10">
    <source>
        <dbReference type="Proteomes" id="UP000175677"/>
    </source>
</evidence>
<proteinExistence type="inferred from homology"/>
<comment type="caution">
    <text evidence="9">The sequence shown here is derived from an EMBL/GenBank/DDBJ whole genome shotgun (WGS) entry which is preliminary data.</text>
</comment>
<dbReference type="Pfam" id="PF02384">
    <property type="entry name" value="N6_Mtase"/>
    <property type="match status" value="2"/>
</dbReference>
<dbReference type="Proteomes" id="UP000175677">
    <property type="component" value="Unassembled WGS sequence"/>
</dbReference>
<protein>
    <recommendedName>
        <fullName evidence="2">site-specific DNA-methyltransferase (adenine-specific)</fullName>
        <ecNumber evidence="2">2.1.1.72</ecNumber>
    </recommendedName>
</protein>
<dbReference type="InterPro" id="IPR051537">
    <property type="entry name" value="DNA_Adenine_Mtase"/>
</dbReference>
<keyword evidence="5" id="KW-0949">S-adenosyl-L-methionine</keyword>
<evidence type="ECO:0000259" key="8">
    <source>
        <dbReference type="Pfam" id="PF02384"/>
    </source>
</evidence>
<dbReference type="InterPro" id="IPR029063">
    <property type="entry name" value="SAM-dependent_MTases_sf"/>
</dbReference>
<keyword evidence="4" id="KW-0808">Transferase</keyword>
<keyword evidence="3 9" id="KW-0489">Methyltransferase</keyword>
<evidence type="ECO:0000256" key="4">
    <source>
        <dbReference type="ARBA" id="ARBA00022679"/>
    </source>
</evidence>
<name>A0ABX3BRG3_9PAST</name>
<accession>A0ABX3BRG3</accession>
<feature type="domain" description="DNA methylase adenine-specific" evidence="8">
    <location>
        <begin position="338"/>
        <end position="486"/>
    </location>
</feature>
<evidence type="ECO:0000313" key="9">
    <source>
        <dbReference type="EMBL" id="OEY77844.1"/>
    </source>
</evidence>
<dbReference type="RefSeq" id="WP_005641405.1">
    <property type="nucleotide sequence ID" value="NZ_MCII02000030.1"/>
</dbReference>
<dbReference type="PANTHER" id="PTHR42933:SF1">
    <property type="entry name" value="SITE-SPECIFIC DNA-METHYLTRANSFERASE (ADENINE-SPECIFIC)"/>
    <property type="match status" value="1"/>
</dbReference>
<evidence type="ECO:0000256" key="3">
    <source>
        <dbReference type="ARBA" id="ARBA00022603"/>
    </source>
</evidence>
<organism evidence="9 10">
    <name type="scientific">Haemophilus quentini</name>
    <dbReference type="NCBI Taxonomy" id="123834"/>
    <lineage>
        <taxon>Bacteria</taxon>
        <taxon>Pseudomonadati</taxon>
        <taxon>Pseudomonadota</taxon>
        <taxon>Gammaproteobacteria</taxon>
        <taxon>Pasteurellales</taxon>
        <taxon>Pasteurellaceae</taxon>
        <taxon>Haemophilus</taxon>
    </lineage>
</organism>
<dbReference type="Gene3D" id="3.40.50.150">
    <property type="entry name" value="Vaccinia Virus protein VP39"/>
    <property type="match status" value="1"/>
</dbReference>
<evidence type="ECO:0000256" key="5">
    <source>
        <dbReference type="ARBA" id="ARBA00022691"/>
    </source>
</evidence>
<gene>
    <name evidence="9" type="ORF">BFQ30_05310</name>
</gene>